<evidence type="ECO:0000313" key="2">
    <source>
        <dbReference type="Proteomes" id="UP000192578"/>
    </source>
</evidence>
<reference evidence="2" key="1">
    <citation type="submission" date="2017-01" db="EMBL/GenBank/DDBJ databases">
        <title>Comparative genomics of anhydrobiosis in the tardigrade Hypsibius dujardini.</title>
        <authorList>
            <person name="Yoshida Y."/>
            <person name="Koutsovoulos G."/>
            <person name="Laetsch D."/>
            <person name="Stevens L."/>
            <person name="Kumar S."/>
            <person name="Horikawa D."/>
            <person name="Ishino K."/>
            <person name="Komine S."/>
            <person name="Tomita M."/>
            <person name="Blaxter M."/>
            <person name="Arakawa K."/>
        </authorList>
    </citation>
    <scope>NUCLEOTIDE SEQUENCE [LARGE SCALE GENOMIC DNA]</scope>
    <source>
        <strain evidence="2">Z151</strain>
    </source>
</reference>
<dbReference type="EMBL" id="MTYJ01000242">
    <property type="protein sequence ID" value="OWA51858.1"/>
    <property type="molecule type" value="Genomic_DNA"/>
</dbReference>
<dbReference type="InterPro" id="IPR036397">
    <property type="entry name" value="RNaseH_sf"/>
</dbReference>
<dbReference type="Proteomes" id="UP000192578">
    <property type="component" value="Unassembled WGS sequence"/>
</dbReference>
<gene>
    <name evidence="1" type="ORF">BV898_16320</name>
</gene>
<name>A0A9X6RL03_HYPEX</name>
<comment type="caution">
    <text evidence="1">The sequence shown here is derived from an EMBL/GenBank/DDBJ whole genome shotgun (WGS) entry which is preliminary data.</text>
</comment>
<evidence type="ECO:0000313" key="1">
    <source>
        <dbReference type="EMBL" id="OWA51858.1"/>
    </source>
</evidence>
<proteinExistence type="predicted"/>
<sequence length="135" mass="15065">MFVAEVCNRGKTRICFIEPGAKIHSKYYMDDVLRLFPGRLLKKAVFDHDSDPSHASKPTQDWLRSATIRFIPKEDWMGNSLDMAPIDFCIGVALINRVKDGLATEERVNLLNALVDPPSQLLRSGVVGDHANSAI</sequence>
<organism evidence="1 2">
    <name type="scientific">Hypsibius exemplaris</name>
    <name type="common">Freshwater tardigrade</name>
    <dbReference type="NCBI Taxonomy" id="2072580"/>
    <lineage>
        <taxon>Eukaryota</taxon>
        <taxon>Metazoa</taxon>
        <taxon>Ecdysozoa</taxon>
        <taxon>Tardigrada</taxon>
        <taxon>Eutardigrada</taxon>
        <taxon>Parachela</taxon>
        <taxon>Hypsibioidea</taxon>
        <taxon>Hypsibiidae</taxon>
        <taxon>Hypsibius</taxon>
    </lineage>
</organism>
<dbReference type="OrthoDB" id="9981685at2759"/>
<protein>
    <submittedName>
        <fullName evidence="1">Uncharacterized protein</fullName>
    </submittedName>
</protein>
<keyword evidence="2" id="KW-1185">Reference proteome</keyword>
<accession>A0A9X6RL03</accession>
<dbReference type="AlphaFoldDB" id="A0A9X6RL03"/>
<dbReference type="Gene3D" id="3.30.420.10">
    <property type="entry name" value="Ribonuclease H-like superfamily/Ribonuclease H"/>
    <property type="match status" value="1"/>
</dbReference>
<dbReference type="GO" id="GO:0003676">
    <property type="term" value="F:nucleic acid binding"/>
    <property type="evidence" value="ECO:0007669"/>
    <property type="project" value="InterPro"/>
</dbReference>